<protein>
    <submittedName>
        <fullName evidence="3">Fumarylacetoacetase</fullName>
    </submittedName>
</protein>
<gene>
    <name evidence="2" type="ORF">GTA08_BOTSDO02789</name>
    <name evidence="3" type="ORF">GTA08_BOTSDO12493</name>
</gene>
<evidence type="ECO:0000313" key="2">
    <source>
        <dbReference type="EMBL" id="KAF4309179.1"/>
    </source>
</evidence>
<sequence>MRVFSALGQASRRIGPDDPEDARRDAGKAVSNRTSTHWSPINHSTRLNWPLAYREDDDLLGVCQHHSHAPAIHLVNHLSALPIQRLVRFLAQDGRIYYGDAILPSKSSSINTATHARIITGNPFDPTHSPSPSQPTAPYTITSRTSLVTRRLLCPLTPATTRTIRCFGLN</sequence>
<keyword evidence="4" id="KW-1185">Reference proteome</keyword>
<evidence type="ECO:0000313" key="3">
    <source>
        <dbReference type="EMBL" id="KAF4312272.1"/>
    </source>
</evidence>
<dbReference type="EMBL" id="WWBZ02000007">
    <property type="protein sequence ID" value="KAF4312272.1"/>
    <property type="molecule type" value="Genomic_DNA"/>
</dbReference>
<dbReference type="AlphaFoldDB" id="A0A8H4J3A1"/>
<reference evidence="3 4" key="1">
    <citation type="submission" date="2020-04" db="EMBL/GenBank/DDBJ databases">
        <title>Genome Assembly and Annotation of Botryosphaeria dothidea sdau 11-99, a Latent Pathogen of Apple Fruit Ring Rot in China.</title>
        <authorList>
            <person name="Yu C."/>
            <person name="Diao Y."/>
            <person name="Lu Q."/>
            <person name="Zhao J."/>
            <person name="Cui S."/>
            <person name="Peng C."/>
            <person name="He B."/>
            <person name="Liu H."/>
        </authorList>
    </citation>
    <scope>NUCLEOTIDE SEQUENCE [LARGE SCALE GENOMIC DNA]</scope>
    <source>
        <strain evidence="4">sdau11-99</strain>
        <strain evidence="3">Sdau11-99</strain>
    </source>
</reference>
<comment type="caution">
    <text evidence="3">The sequence shown here is derived from an EMBL/GenBank/DDBJ whole genome shotgun (WGS) entry which is preliminary data.</text>
</comment>
<evidence type="ECO:0000256" key="1">
    <source>
        <dbReference type="SAM" id="MobiDB-lite"/>
    </source>
</evidence>
<organism evidence="3 4">
    <name type="scientific">Botryosphaeria dothidea</name>
    <dbReference type="NCBI Taxonomy" id="55169"/>
    <lineage>
        <taxon>Eukaryota</taxon>
        <taxon>Fungi</taxon>
        <taxon>Dikarya</taxon>
        <taxon>Ascomycota</taxon>
        <taxon>Pezizomycotina</taxon>
        <taxon>Dothideomycetes</taxon>
        <taxon>Dothideomycetes incertae sedis</taxon>
        <taxon>Botryosphaeriales</taxon>
        <taxon>Botryosphaeriaceae</taxon>
        <taxon>Botryosphaeria</taxon>
    </lineage>
</organism>
<dbReference type="EMBL" id="WWBZ02000016">
    <property type="protein sequence ID" value="KAF4309179.1"/>
    <property type="molecule type" value="Genomic_DNA"/>
</dbReference>
<dbReference type="OrthoDB" id="411064at2759"/>
<accession>A0A8H4J3A1</accession>
<proteinExistence type="predicted"/>
<feature type="region of interest" description="Disordered" evidence="1">
    <location>
        <begin position="1"/>
        <end position="37"/>
    </location>
</feature>
<name>A0A8H4J3A1_9PEZI</name>
<evidence type="ECO:0000313" key="4">
    <source>
        <dbReference type="Proteomes" id="UP000572817"/>
    </source>
</evidence>
<dbReference type="Proteomes" id="UP000572817">
    <property type="component" value="Unassembled WGS sequence"/>
</dbReference>